<evidence type="ECO:0000313" key="1">
    <source>
        <dbReference type="EMBL" id="KMQ75260.1"/>
    </source>
</evidence>
<protein>
    <submittedName>
        <fullName evidence="1">Uncharacterized protein</fullName>
    </submittedName>
</protein>
<dbReference type="EMBL" id="LFBU01000001">
    <property type="protein sequence ID" value="KMQ75260.1"/>
    <property type="molecule type" value="Genomic_DNA"/>
</dbReference>
<dbReference type="Proteomes" id="UP000036102">
    <property type="component" value="Unassembled WGS sequence"/>
</dbReference>
<sequence>MSDFEEVYNPDAPKASAEFDAWWKKDGDDALMNRTSGANFRYVYWMAHKAYDAGKEAARAEMASEAKLPHAGLEVMGNIQINEAGDLHNYYRALVLTFNTNEDIRRAIAAEQCTFGFKE</sequence>
<comment type="caution">
    <text evidence="1">The sequence shown here is derived from an EMBL/GenBank/DDBJ whole genome shotgun (WGS) entry which is preliminary data.</text>
</comment>
<dbReference type="STRING" id="1658765.Msub_11461"/>
<gene>
    <name evidence="1" type="ORF">Msub_11461</name>
</gene>
<dbReference type="OrthoDB" id="9959995at2"/>
<organism evidence="1 2">
    <name type="scientific">Marinobacter subterrani</name>
    <dbReference type="NCBI Taxonomy" id="1658765"/>
    <lineage>
        <taxon>Bacteria</taxon>
        <taxon>Pseudomonadati</taxon>
        <taxon>Pseudomonadota</taxon>
        <taxon>Gammaproteobacteria</taxon>
        <taxon>Pseudomonadales</taxon>
        <taxon>Marinobacteraceae</taxon>
        <taxon>Marinobacter</taxon>
    </lineage>
</organism>
<evidence type="ECO:0000313" key="2">
    <source>
        <dbReference type="Proteomes" id="UP000036102"/>
    </source>
</evidence>
<dbReference type="AlphaFoldDB" id="A0A0J7M2L9"/>
<keyword evidence="2" id="KW-1185">Reference proteome</keyword>
<accession>A0A0J7M2L9</accession>
<proteinExistence type="predicted"/>
<name>A0A0J7M2L9_9GAMM</name>
<reference evidence="1 2" key="1">
    <citation type="submission" date="2015-06" db="EMBL/GenBank/DDBJ databases">
        <title>Marinobacter subterrani, a genetically tractable neutrophilic iron-oxidizing strain isolated from the Soudan Iron Mine.</title>
        <authorList>
            <person name="Bonis B.M."/>
            <person name="Gralnick J.A."/>
        </authorList>
    </citation>
    <scope>NUCLEOTIDE SEQUENCE [LARGE SCALE GENOMIC DNA]</scope>
    <source>
        <strain evidence="1 2">JG233</strain>
    </source>
</reference>
<dbReference type="PATRIC" id="fig|1658765.3.peg.1455"/>